<dbReference type="EMBL" id="JASVDY010000001">
    <property type="protein sequence ID" value="MDV2467553.1"/>
    <property type="molecule type" value="Genomic_DNA"/>
</dbReference>
<dbReference type="Proteomes" id="UP001278188">
    <property type="component" value="Unassembled WGS sequence"/>
</dbReference>
<reference evidence="1 2" key="1">
    <citation type="submission" date="2023-06" db="EMBL/GenBank/DDBJ databases">
        <title>Genomic Analysis of Acinetobacter Strains Recovered from South Australian Aquatic Samples provides Insights into the Circulation of Antibiotic Resistance determinants in the Environment.</title>
        <authorList>
            <person name="Tobin L."/>
            <person name="Jarocki V.M."/>
            <person name="Kenyon J."/>
            <person name="Drigo B."/>
            <person name="Donner E."/>
            <person name="Djordjevic S.P."/>
            <person name="Hamidian M."/>
        </authorList>
    </citation>
    <scope>NUCLEOTIDE SEQUENCE [LARGE SCALE GENOMIC DNA]</scope>
    <source>
        <strain evidence="1 2">SAAc652</strain>
    </source>
</reference>
<name>A0ABU3WAX3_9GAMM</name>
<dbReference type="RefSeq" id="WP_160117061.1">
    <property type="nucleotide sequence ID" value="NZ_CP032134.1"/>
</dbReference>
<proteinExistence type="predicted"/>
<protein>
    <submittedName>
        <fullName evidence="1">Uncharacterized protein</fullName>
    </submittedName>
</protein>
<accession>A0ABU3WAX3</accession>
<sequence>MFKLIFSRFQQRSSTFSQEKNCAMSSAISRVQQKHHLMLFRTDYLE</sequence>
<keyword evidence="2" id="KW-1185">Reference proteome</keyword>
<evidence type="ECO:0000313" key="1">
    <source>
        <dbReference type="EMBL" id="MDV2467553.1"/>
    </source>
</evidence>
<evidence type="ECO:0000313" key="2">
    <source>
        <dbReference type="Proteomes" id="UP001278188"/>
    </source>
</evidence>
<organism evidence="1 2">
    <name type="scientific">Acinetobacter chinensis</name>
    <dbReference type="NCBI Taxonomy" id="2004650"/>
    <lineage>
        <taxon>Bacteria</taxon>
        <taxon>Pseudomonadati</taxon>
        <taxon>Pseudomonadota</taxon>
        <taxon>Gammaproteobacteria</taxon>
        <taxon>Moraxellales</taxon>
        <taxon>Moraxellaceae</taxon>
        <taxon>Acinetobacter</taxon>
    </lineage>
</organism>
<gene>
    <name evidence="1" type="ORF">QR674_00930</name>
</gene>
<comment type="caution">
    <text evidence="1">The sequence shown here is derived from an EMBL/GenBank/DDBJ whole genome shotgun (WGS) entry which is preliminary data.</text>
</comment>